<dbReference type="Proteomes" id="UP000325315">
    <property type="component" value="Unassembled WGS sequence"/>
</dbReference>
<feature type="signal peptide" evidence="1">
    <location>
        <begin position="1"/>
        <end position="39"/>
    </location>
</feature>
<accession>A0A5B6VHH6</accession>
<keyword evidence="3" id="KW-1185">Reference proteome</keyword>
<evidence type="ECO:0000313" key="3">
    <source>
        <dbReference type="Proteomes" id="UP000325315"/>
    </source>
</evidence>
<feature type="chain" id="PRO_5022906928" evidence="1">
    <location>
        <begin position="40"/>
        <end position="139"/>
    </location>
</feature>
<protein>
    <submittedName>
        <fullName evidence="2">Uncharacterized protein</fullName>
    </submittedName>
</protein>
<keyword evidence="1" id="KW-0732">Signal</keyword>
<dbReference type="EMBL" id="SMMG02000006">
    <property type="protein sequence ID" value="KAA3468642.1"/>
    <property type="molecule type" value="Genomic_DNA"/>
</dbReference>
<proteinExistence type="predicted"/>
<reference evidence="2" key="1">
    <citation type="submission" date="2019-08" db="EMBL/GenBank/DDBJ databases">
        <authorList>
            <person name="Liu F."/>
        </authorList>
    </citation>
    <scope>NUCLEOTIDE SEQUENCE [LARGE SCALE GENOMIC DNA]</scope>
    <source>
        <strain evidence="2">PA1801</strain>
        <tissue evidence="2">Leaf</tissue>
    </source>
</reference>
<evidence type="ECO:0000256" key="1">
    <source>
        <dbReference type="SAM" id="SignalP"/>
    </source>
</evidence>
<evidence type="ECO:0000313" key="2">
    <source>
        <dbReference type="EMBL" id="KAA3468642.1"/>
    </source>
</evidence>
<dbReference type="AlphaFoldDB" id="A0A5B6VHH6"/>
<gene>
    <name evidence="2" type="ORF">EPI10_014514</name>
</gene>
<organism evidence="2 3">
    <name type="scientific">Gossypium australe</name>
    <dbReference type="NCBI Taxonomy" id="47621"/>
    <lineage>
        <taxon>Eukaryota</taxon>
        <taxon>Viridiplantae</taxon>
        <taxon>Streptophyta</taxon>
        <taxon>Embryophyta</taxon>
        <taxon>Tracheophyta</taxon>
        <taxon>Spermatophyta</taxon>
        <taxon>Magnoliopsida</taxon>
        <taxon>eudicotyledons</taxon>
        <taxon>Gunneridae</taxon>
        <taxon>Pentapetalae</taxon>
        <taxon>rosids</taxon>
        <taxon>malvids</taxon>
        <taxon>Malvales</taxon>
        <taxon>Malvaceae</taxon>
        <taxon>Malvoideae</taxon>
        <taxon>Gossypium</taxon>
    </lineage>
</organism>
<name>A0A5B6VHH6_9ROSI</name>
<comment type="caution">
    <text evidence="2">The sequence shown here is derived from an EMBL/GenBank/DDBJ whole genome shotgun (WGS) entry which is preliminary data.</text>
</comment>
<sequence>MDSVDSRFFRGHITPSLFNERNIGKTLLFFMLLVLLSMAQIEHCICEFERICLNQIRRKMRKSMINQASSYDLKELVRKILKGSQVRSRQVDGGTYWFSLNFDSRIDVMSGTAFRGCWYEVGEASRCDNGRREIEVIGA</sequence>